<dbReference type="Gene3D" id="1.20.81.30">
    <property type="entry name" value="Type II secretion system (T2SS), domain F"/>
    <property type="match status" value="1"/>
</dbReference>
<protein>
    <submittedName>
        <fullName evidence="8">Type II secretion system protein</fullName>
    </submittedName>
</protein>
<evidence type="ECO:0000256" key="6">
    <source>
        <dbReference type="SAM" id="Phobius"/>
    </source>
</evidence>
<comment type="caution">
    <text evidence="8">The sequence shown here is derived from an EMBL/GenBank/DDBJ whole genome shotgun (WGS) entry which is preliminary data.</text>
</comment>
<dbReference type="AlphaFoldDB" id="A0A846TQA9"/>
<proteinExistence type="predicted"/>
<feature type="transmembrane region" description="Helical" evidence="6">
    <location>
        <begin position="6"/>
        <end position="26"/>
    </location>
</feature>
<organism evidence="8 9">
    <name type="scientific">Mesobacillus selenatarsenatis</name>
    <dbReference type="NCBI Taxonomy" id="388741"/>
    <lineage>
        <taxon>Bacteria</taxon>
        <taxon>Bacillati</taxon>
        <taxon>Bacillota</taxon>
        <taxon>Bacilli</taxon>
        <taxon>Bacillales</taxon>
        <taxon>Bacillaceae</taxon>
        <taxon>Mesobacillus</taxon>
    </lineage>
</organism>
<keyword evidence="2" id="KW-1003">Cell membrane</keyword>
<feature type="transmembrane region" description="Helical" evidence="6">
    <location>
        <begin position="115"/>
        <end position="133"/>
    </location>
</feature>
<feature type="transmembrane region" description="Helical" evidence="6">
    <location>
        <begin position="291"/>
        <end position="311"/>
    </location>
</feature>
<dbReference type="GO" id="GO:0005886">
    <property type="term" value="C:plasma membrane"/>
    <property type="evidence" value="ECO:0007669"/>
    <property type="project" value="UniProtKB-SubCell"/>
</dbReference>
<dbReference type="Proteomes" id="UP000587942">
    <property type="component" value="Unassembled WGS sequence"/>
</dbReference>
<comment type="subcellular location">
    <subcellularLocation>
        <location evidence="1">Cell membrane</location>
        <topology evidence="1">Multi-pass membrane protein</topology>
    </subcellularLocation>
</comment>
<dbReference type="PANTHER" id="PTHR35007:SF1">
    <property type="entry name" value="PILUS ASSEMBLY PROTEIN"/>
    <property type="match status" value="1"/>
</dbReference>
<evidence type="ECO:0000256" key="1">
    <source>
        <dbReference type="ARBA" id="ARBA00004651"/>
    </source>
</evidence>
<dbReference type="Pfam" id="PF00482">
    <property type="entry name" value="T2SSF"/>
    <property type="match status" value="1"/>
</dbReference>
<evidence type="ECO:0000256" key="2">
    <source>
        <dbReference type="ARBA" id="ARBA00022475"/>
    </source>
</evidence>
<evidence type="ECO:0000313" key="9">
    <source>
        <dbReference type="Proteomes" id="UP000587942"/>
    </source>
</evidence>
<accession>A0A846TQA9</accession>
<gene>
    <name evidence="8" type="ORF">GWK17_21700</name>
</gene>
<evidence type="ECO:0000313" key="8">
    <source>
        <dbReference type="EMBL" id="NKE08054.1"/>
    </source>
</evidence>
<evidence type="ECO:0000259" key="7">
    <source>
        <dbReference type="Pfam" id="PF00482"/>
    </source>
</evidence>
<keyword evidence="4 6" id="KW-1133">Transmembrane helix</keyword>
<keyword evidence="5 6" id="KW-0472">Membrane</keyword>
<dbReference type="InterPro" id="IPR018076">
    <property type="entry name" value="T2SS_GspF_dom"/>
</dbReference>
<dbReference type="PANTHER" id="PTHR35007">
    <property type="entry name" value="INTEGRAL MEMBRANE PROTEIN-RELATED"/>
    <property type="match status" value="1"/>
</dbReference>
<evidence type="ECO:0000256" key="3">
    <source>
        <dbReference type="ARBA" id="ARBA00022692"/>
    </source>
</evidence>
<feature type="transmembrane region" description="Helical" evidence="6">
    <location>
        <begin position="92"/>
        <end position="109"/>
    </location>
</feature>
<dbReference type="InterPro" id="IPR042094">
    <property type="entry name" value="T2SS_GspF_sf"/>
</dbReference>
<feature type="transmembrane region" description="Helical" evidence="6">
    <location>
        <begin position="260"/>
        <end position="279"/>
    </location>
</feature>
<keyword evidence="3 6" id="KW-0812">Transmembrane</keyword>
<dbReference type="RefSeq" id="WP_167834408.1">
    <property type="nucleotide sequence ID" value="NZ_JAAVUM010000025.1"/>
</dbReference>
<name>A0A846TQA9_9BACI</name>
<dbReference type="EMBL" id="JAAVUM010000025">
    <property type="protein sequence ID" value="NKE08054.1"/>
    <property type="molecule type" value="Genomic_DNA"/>
</dbReference>
<evidence type="ECO:0000256" key="4">
    <source>
        <dbReference type="ARBA" id="ARBA00022989"/>
    </source>
</evidence>
<sequence length="319" mass="36334">MIYILTALFMMTVFLFFYSIFHRIFLSDKRLEKRIEKYLASSGTKLDRKQYDLMVYYQMTKQKVRKNMLTKEKNSKLETMLRRSGLPLKPEEYILFKWLAAGATGFFMLLVSGNILLMVIGFFIGFLLPGWYVKKKIKERIVKFNDGLPDMISTIVGSLRAGFSFQQALKTVIEEAGSPIKEEMDSVIKEMQYGASLEDSLNDLKERMPSEDLDLMIQAILIQRQVGGNLATVLDKIVQTIRERTKIHRQISSLTAQGRLSGIVIGLLPIILAFVLYLIEPEYIGTLFRHPIGIALTIAGIFAGIIGFVLIRKITAVEV</sequence>
<evidence type="ECO:0000256" key="5">
    <source>
        <dbReference type="ARBA" id="ARBA00023136"/>
    </source>
</evidence>
<feature type="domain" description="Type II secretion system protein GspF" evidence="7">
    <location>
        <begin position="153"/>
        <end position="277"/>
    </location>
</feature>
<reference evidence="8 9" key="1">
    <citation type="submission" date="2020-03" db="EMBL/GenBank/DDBJ databases">
        <authorList>
            <person name="Sun Q."/>
        </authorList>
    </citation>
    <scope>NUCLEOTIDE SEQUENCE [LARGE SCALE GENOMIC DNA]</scope>
    <source>
        <strain evidence="8 9">KACC 21451</strain>
    </source>
</reference>